<feature type="region of interest" description="Disordered" evidence="1">
    <location>
        <begin position="52"/>
        <end position="72"/>
    </location>
</feature>
<evidence type="ECO:0000313" key="4">
    <source>
        <dbReference type="Proteomes" id="UP000198541"/>
    </source>
</evidence>
<dbReference type="EMBL" id="FNHU01000005">
    <property type="protein sequence ID" value="SDM64567.1"/>
    <property type="molecule type" value="Genomic_DNA"/>
</dbReference>
<organism evidence="3 4">
    <name type="scientific">Actinomyces ruminicola</name>
    <dbReference type="NCBI Taxonomy" id="332524"/>
    <lineage>
        <taxon>Bacteria</taxon>
        <taxon>Bacillati</taxon>
        <taxon>Actinomycetota</taxon>
        <taxon>Actinomycetes</taxon>
        <taxon>Actinomycetales</taxon>
        <taxon>Actinomycetaceae</taxon>
        <taxon>Actinomyces</taxon>
    </lineage>
</organism>
<evidence type="ECO:0000313" key="5">
    <source>
        <dbReference type="Proteomes" id="UP000199671"/>
    </source>
</evidence>
<reference evidence="3 5" key="2">
    <citation type="submission" date="2016-10" db="EMBL/GenBank/DDBJ databases">
        <authorList>
            <person name="de Groot N.N."/>
        </authorList>
    </citation>
    <scope>NUCLEOTIDE SEQUENCE [LARGE SCALE GENOMIC DNA]</scope>
    <source>
        <strain evidence="3">DSM 27982</strain>
        <strain evidence="2 5">KPR-7B</strain>
    </source>
</reference>
<gene>
    <name evidence="2" type="ORF">SAMN04487766_1053</name>
    <name evidence="3" type="ORF">SAMN05216355_1353</name>
</gene>
<sequence>MYPVAGNPCALDLVSGGQDVADGIQAGADAVFDALAPVDGIGLTWHQVTTEAVPSSIPGPHPCLPEERLPEA</sequence>
<reference evidence="4" key="1">
    <citation type="submission" date="2016-10" db="EMBL/GenBank/DDBJ databases">
        <authorList>
            <person name="Varghese N."/>
            <person name="Submissions S."/>
        </authorList>
    </citation>
    <scope>NUCLEOTIDE SEQUENCE [LARGE SCALE GENOMIC DNA]</scope>
    <source>
        <strain evidence="4">DSM 27982</strain>
    </source>
</reference>
<dbReference type="EMBL" id="FNIM01000035">
    <property type="protein sequence ID" value="SDN95724.1"/>
    <property type="molecule type" value="Genomic_DNA"/>
</dbReference>
<keyword evidence="4" id="KW-1185">Reference proteome</keyword>
<proteinExistence type="predicted"/>
<name>A0A1H0FM93_9ACTO</name>
<dbReference type="Proteomes" id="UP000198541">
    <property type="component" value="Unassembled WGS sequence"/>
</dbReference>
<evidence type="ECO:0000256" key="1">
    <source>
        <dbReference type="SAM" id="MobiDB-lite"/>
    </source>
</evidence>
<evidence type="ECO:0000313" key="2">
    <source>
        <dbReference type="EMBL" id="SDM64567.1"/>
    </source>
</evidence>
<dbReference type="OrthoDB" id="4411421at2"/>
<evidence type="ECO:0000313" key="3">
    <source>
        <dbReference type="EMBL" id="SDN95724.1"/>
    </source>
</evidence>
<dbReference type="Proteomes" id="UP000199671">
    <property type="component" value="Unassembled WGS sequence"/>
</dbReference>
<dbReference type="RefSeq" id="WP_092538248.1">
    <property type="nucleotide sequence ID" value="NZ_FNHU01000005.1"/>
</dbReference>
<dbReference type="AlphaFoldDB" id="A0A1H0FM93"/>
<protein>
    <submittedName>
        <fullName evidence="3">Uncharacterized protein</fullName>
    </submittedName>
</protein>
<accession>A0A1H0FM93</accession>